<dbReference type="InterPro" id="IPR025049">
    <property type="entry name" value="Mfa-like_1"/>
</dbReference>
<evidence type="ECO:0000256" key="1">
    <source>
        <dbReference type="SAM" id="MobiDB-lite"/>
    </source>
</evidence>
<protein>
    <recommendedName>
        <fullName evidence="5">Fimbrillin family protein</fullName>
    </recommendedName>
</protein>
<dbReference type="AlphaFoldDB" id="A0A415TGZ0"/>
<feature type="signal peptide" evidence="2">
    <location>
        <begin position="1"/>
        <end position="20"/>
    </location>
</feature>
<organism evidence="3 4">
    <name type="scientific">Phocaeicola plebeius</name>
    <dbReference type="NCBI Taxonomy" id="310297"/>
    <lineage>
        <taxon>Bacteria</taxon>
        <taxon>Pseudomonadati</taxon>
        <taxon>Bacteroidota</taxon>
        <taxon>Bacteroidia</taxon>
        <taxon>Bacteroidales</taxon>
        <taxon>Bacteroidaceae</taxon>
        <taxon>Phocaeicola</taxon>
    </lineage>
</organism>
<dbReference type="InterPro" id="IPR042278">
    <property type="entry name" value="Mfa-like_1_N"/>
</dbReference>
<feature type="chain" id="PRO_5019326745" description="Fimbrillin family protein" evidence="2">
    <location>
        <begin position="21"/>
        <end position="317"/>
    </location>
</feature>
<dbReference type="EMBL" id="QRQK01000001">
    <property type="protein sequence ID" value="RHN00579.1"/>
    <property type="molecule type" value="Genomic_DNA"/>
</dbReference>
<comment type="caution">
    <text evidence="3">The sequence shown here is derived from an EMBL/GenBank/DDBJ whole genome shotgun (WGS) entry which is preliminary data.</text>
</comment>
<evidence type="ECO:0000313" key="4">
    <source>
        <dbReference type="Proteomes" id="UP000285109"/>
    </source>
</evidence>
<dbReference type="Pfam" id="PF13149">
    <property type="entry name" value="Mfa_like_1"/>
    <property type="match status" value="1"/>
</dbReference>
<feature type="compositionally biased region" description="Polar residues" evidence="1">
    <location>
        <begin position="297"/>
        <end position="311"/>
    </location>
</feature>
<evidence type="ECO:0000313" key="3">
    <source>
        <dbReference type="EMBL" id="RHN00579.1"/>
    </source>
</evidence>
<dbReference type="Proteomes" id="UP000285109">
    <property type="component" value="Unassembled WGS sequence"/>
</dbReference>
<reference evidence="3 4" key="1">
    <citation type="submission" date="2018-08" db="EMBL/GenBank/DDBJ databases">
        <title>A genome reference for cultivated species of the human gut microbiota.</title>
        <authorList>
            <person name="Zou Y."/>
            <person name="Xue W."/>
            <person name="Luo G."/>
        </authorList>
    </citation>
    <scope>NUCLEOTIDE SEQUENCE [LARGE SCALE GENOMIC DNA]</scope>
    <source>
        <strain evidence="3 4">AF31-28B-AC</strain>
    </source>
</reference>
<gene>
    <name evidence="3" type="ORF">DWZ34_00230</name>
</gene>
<sequence length="317" mass="34203">MRTMRISNLWWAVLPFCLFACNKDEQQEGTDGTPVSFVTTISPSSRLTVNNSWAGLSDAKVGVEINGTVKEYTVNEKGELTSAAPFYWEDLGQTVSVNAWYPYNEGKKPEAVVVAADQSVAANYLASDLLEVNNASVSASENTLTFVHRTACVECALQLNPTEEGTMNAATITLCNLSGVSEGNSVKTTGDYKALVAPQTLIAGTVFMEVTMSDGRSDEYVLPEDVELKQGYIFPVSVEVTPDGLNVAFGTPIKWEGETVGTDGEAPEVGPDTDGDKWEQNGDDIQTDGETTEQHPENGNSSQWEGETSEVNAEKRS</sequence>
<evidence type="ECO:0000256" key="2">
    <source>
        <dbReference type="SAM" id="SignalP"/>
    </source>
</evidence>
<feature type="compositionally biased region" description="Acidic residues" evidence="1">
    <location>
        <begin position="281"/>
        <end position="291"/>
    </location>
</feature>
<dbReference type="Gene3D" id="2.60.40.2620">
    <property type="entry name" value="Fimbrillin-like"/>
    <property type="match status" value="1"/>
</dbReference>
<dbReference type="CDD" id="cd13121">
    <property type="entry name" value="BF2867_like_C"/>
    <property type="match status" value="1"/>
</dbReference>
<accession>A0A415TGZ0</accession>
<keyword evidence="2" id="KW-0732">Signal</keyword>
<feature type="region of interest" description="Disordered" evidence="1">
    <location>
        <begin position="256"/>
        <end position="317"/>
    </location>
</feature>
<dbReference type="CDD" id="cd13120">
    <property type="entry name" value="BF2867_like_N"/>
    <property type="match status" value="1"/>
</dbReference>
<proteinExistence type="predicted"/>
<evidence type="ECO:0008006" key="5">
    <source>
        <dbReference type="Google" id="ProtNLM"/>
    </source>
</evidence>
<name>A0A415TGZ0_9BACT</name>